<organism evidence="2 3">
    <name type="scientific">Elysia marginata</name>
    <dbReference type="NCBI Taxonomy" id="1093978"/>
    <lineage>
        <taxon>Eukaryota</taxon>
        <taxon>Metazoa</taxon>
        <taxon>Spiralia</taxon>
        <taxon>Lophotrochozoa</taxon>
        <taxon>Mollusca</taxon>
        <taxon>Gastropoda</taxon>
        <taxon>Heterobranchia</taxon>
        <taxon>Euthyneura</taxon>
        <taxon>Panpulmonata</taxon>
        <taxon>Sacoglossa</taxon>
        <taxon>Placobranchoidea</taxon>
        <taxon>Plakobranchidae</taxon>
        <taxon>Elysia</taxon>
    </lineage>
</organism>
<evidence type="ECO:0000256" key="1">
    <source>
        <dbReference type="SAM" id="MobiDB-lite"/>
    </source>
</evidence>
<feature type="region of interest" description="Disordered" evidence="1">
    <location>
        <begin position="1"/>
        <end position="34"/>
    </location>
</feature>
<proteinExistence type="predicted"/>
<sequence length="88" mass="9968">MPNLRNRDNKVITNDGDGNDDDNDDNCDDDDIDDDDEHFADAVAAYDNEDNLQSHTILAPGVNHLRASDFFSHSDQLYIDVVLKFKIK</sequence>
<name>A0AAV4FP79_9GAST</name>
<dbReference type="AlphaFoldDB" id="A0AAV4FP79"/>
<accession>A0AAV4FP79</accession>
<protein>
    <submittedName>
        <fullName evidence="2">Uncharacterized protein</fullName>
    </submittedName>
</protein>
<feature type="compositionally biased region" description="Acidic residues" evidence="1">
    <location>
        <begin position="17"/>
        <end position="34"/>
    </location>
</feature>
<evidence type="ECO:0000313" key="2">
    <source>
        <dbReference type="EMBL" id="GFR75092.1"/>
    </source>
</evidence>
<keyword evidence="3" id="KW-1185">Reference proteome</keyword>
<feature type="compositionally biased region" description="Basic and acidic residues" evidence="1">
    <location>
        <begin position="1"/>
        <end position="10"/>
    </location>
</feature>
<evidence type="ECO:0000313" key="3">
    <source>
        <dbReference type="Proteomes" id="UP000762676"/>
    </source>
</evidence>
<reference evidence="2 3" key="1">
    <citation type="journal article" date="2021" name="Elife">
        <title>Chloroplast acquisition without the gene transfer in kleptoplastic sea slugs, Plakobranchus ocellatus.</title>
        <authorList>
            <person name="Maeda T."/>
            <person name="Takahashi S."/>
            <person name="Yoshida T."/>
            <person name="Shimamura S."/>
            <person name="Takaki Y."/>
            <person name="Nagai Y."/>
            <person name="Toyoda A."/>
            <person name="Suzuki Y."/>
            <person name="Arimoto A."/>
            <person name="Ishii H."/>
            <person name="Satoh N."/>
            <person name="Nishiyama T."/>
            <person name="Hasebe M."/>
            <person name="Maruyama T."/>
            <person name="Minagawa J."/>
            <person name="Obokata J."/>
            <person name="Shigenobu S."/>
        </authorList>
    </citation>
    <scope>NUCLEOTIDE SEQUENCE [LARGE SCALE GENOMIC DNA]</scope>
</reference>
<comment type="caution">
    <text evidence="2">The sequence shown here is derived from an EMBL/GenBank/DDBJ whole genome shotgun (WGS) entry which is preliminary data.</text>
</comment>
<dbReference type="EMBL" id="BMAT01007957">
    <property type="protein sequence ID" value="GFR75092.1"/>
    <property type="molecule type" value="Genomic_DNA"/>
</dbReference>
<gene>
    <name evidence="2" type="ORF">ElyMa_003910400</name>
</gene>
<dbReference type="Proteomes" id="UP000762676">
    <property type="component" value="Unassembled WGS sequence"/>
</dbReference>